<evidence type="ECO:0000256" key="8">
    <source>
        <dbReference type="ARBA" id="ARBA00023014"/>
    </source>
</evidence>
<organism evidence="11 12">
    <name type="scientific">Treponema parvum</name>
    <dbReference type="NCBI Taxonomy" id="138851"/>
    <lineage>
        <taxon>Bacteria</taxon>
        <taxon>Pseudomonadati</taxon>
        <taxon>Spirochaetota</taxon>
        <taxon>Spirochaetia</taxon>
        <taxon>Spirochaetales</taxon>
        <taxon>Treponemataceae</taxon>
        <taxon>Treponema</taxon>
    </lineage>
</organism>
<dbReference type="SFLD" id="SFLDG01118">
    <property type="entry name" value="activating_enzymes__group_2"/>
    <property type="match status" value="1"/>
</dbReference>
<keyword evidence="5" id="KW-0479">Metal-binding</keyword>
<dbReference type="GO" id="GO:0046872">
    <property type="term" value="F:metal ion binding"/>
    <property type="evidence" value="ECO:0007669"/>
    <property type="project" value="UniProtKB-KW"/>
</dbReference>
<dbReference type="InterPro" id="IPR013785">
    <property type="entry name" value="Aldolase_TIM"/>
</dbReference>
<name>A0A975F497_9SPIR</name>
<dbReference type="InterPro" id="IPR017896">
    <property type="entry name" value="4Fe4S_Fe-S-bd"/>
</dbReference>
<dbReference type="EMBL" id="CP054142">
    <property type="protein sequence ID" value="QTQ13983.1"/>
    <property type="molecule type" value="Genomic_DNA"/>
</dbReference>
<dbReference type="InterPro" id="IPR012839">
    <property type="entry name" value="Organic_radical_activase"/>
</dbReference>
<comment type="cofactor">
    <cofactor evidence="1">
        <name>[4Fe-4S] cluster</name>
        <dbReference type="ChEBI" id="CHEBI:49883"/>
    </cofactor>
</comment>
<sequence>MGETVREFNVFNIERYGIEDGPGIRTVVFLKGCLLRCIWCANPESQEFFPQVMLERNLCTSCGKCMINCPSHAIVLKKGFGYITDSKKCTLCGLCIENCYANARSIVGKSYTKEELLKVLSLDEEYFLSSGGGVTYSGGEPLLYSHLIKDIAIKTKQLGYTTLIETCGEVPIKNIQEVADVVDYIYFDFKSVDPAKHKKLTGRDNHRIFENLDWLCKNFQGQLSVRYPYIPSCNSADEDIIGFLNYIKNLPNISEIVFLPYHRLGLPKYLGLGRNYKMKNMKSLSKEQMDHLNALADTLDVKIRIQ</sequence>
<dbReference type="PROSITE" id="PS51379">
    <property type="entry name" value="4FE4S_FER_2"/>
    <property type="match status" value="2"/>
</dbReference>
<keyword evidence="12" id="KW-1185">Reference proteome</keyword>
<feature type="domain" description="4Fe-4S ferredoxin-type" evidence="9">
    <location>
        <begin position="50"/>
        <end position="79"/>
    </location>
</feature>
<dbReference type="Gene3D" id="3.20.20.70">
    <property type="entry name" value="Aldolase class I"/>
    <property type="match status" value="1"/>
</dbReference>
<keyword evidence="4" id="KW-0949">S-adenosyl-L-methionine</keyword>
<dbReference type="InterPro" id="IPR017900">
    <property type="entry name" value="4Fe4S_Fe_S_CS"/>
</dbReference>
<dbReference type="PANTHER" id="PTHR30352">
    <property type="entry name" value="PYRUVATE FORMATE-LYASE-ACTIVATING ENZYME"/>
    <property type="match status" value="1"/>
</dbReference>
<dbReference type="InterPro" id="IPR040074">
    <property type="entry name" value="BssD/PflA/YjjW"/>
</dbReference>
<dbReference type="KEGG" id="tpav:HRQ91_05670"/>
<dbReference type="SFLD" id="SFLDG01066">
    <property type="entry name" value="organic_radical-activating_enz"/>
    <property type="match status" value="1"/>
</dbReference>
<dbReference type="SFLD" id="SFLDS00029">
    <property type="entry name" value="Radical_SAM"/>
    <property type="match status" value="1"/>
</dbReference>
<keyword evidence="3" id="KW-0004">4Fe-4S</keyword>
<dbReference type="InterPro" id="IPR007197">
    <property type="entry name" value="rSAM"/>
</dbReference>
<keyword evidence="6" id="KW-0560">Oxidoreductase</keyword>
<evidence type="ECO:0000259" key="10">
    <source>
        <dbReference type="PROSITE" id="PS51918"/>
    </source>
</evidence>
<evidence type="ECO:0000256" key="3">
    <source>
        <dbReference type="ARBA" id="ARBA00022485"/>
    </source>
</evidence>
<dbReference type="PIRSF" id="PIRSF000371">
    <property type="entry name" value="PFL_act_enz"/>
    <property type="match status" value="1"/>
</dbReference>
<accession>A0A975F497</accession>
<keyword evidence="7" id="KW-0408">Iron</keyword>
<feature type="domain" description="Radical SAM core" evidence="10">
    <location>
        <begin position="19"/>
        <end position="302"/>
    </location>
</feature>
<evidence type="ECO:0000256" key="1">
    <source>
        <dbReference type="ARBA" id="ARBA00001966"/>
    </source>
</evidence>
<evidence type="ECO:0000256" key="6">
    <source>
        <dbReference type="ARBA" id="ARBA00023002"/>
    </source>
</evidence>
<evidence type="ECO:0000256" key="2">
    <source>
        <dbReference type="ARBA" id="ARBA00009777"/>
    </source>
</evidence>
<dbReference type="SUPFAM" id="SSF54862">
    <property type="entry name" value="4Fe-4S ferredoxins"/>
    <property type="match status" value="1"/>
</dbReference>
<dbReference type="Pfam" id="PF04055">
    <property type="entry name" value="Radical_SAM"/>
    <property type="match status" value="1"/>
</dbReference>
<dbReference type="SUPFAM" id="SSF102114">
    <property type="entry name" value="Radical SAM enzymes"/>
    <property type="match status" value="1"/>
</dbReference>
<feature type="domain" description="4Fe-4S ferredoxin-type" evidence="9">
    <location>
        <begin position="80"/>
        <end position="109"/>
    </location>
</feature>
<dbReference type="PROSITE" id="PS00198">
    <property type="entry name" value="4FE4S_FER_1"/>
    <property type="match status" value="1"/>
</dbReference>
<evidence type="ECO:0000313" key="11">
    <source>
        <dbReference type="EMBL" id="QTQ13983.1"/>
    </source>
</evidence>
<dbReference type="NCBIfam" id="TIGR02494">
    <property type="entry name" value="PFLE_PFLC"/>
    <property type="match status" value="1"/>
</dbReference>
<dbReference type="InterPro" id="IPR001989">
    <property type="entry name" value="Radical_activat_CS"/>
</dbReference>
<dbReference type="InterPro" id="IPR034457">
    <property type="entry name" value="Organic_radical-activating"/>
</dbReference>
<evidence type="ECO:0000313" key="12">
    <source>
        <dbReference type="Proteomes" id="UP000671908"/>
    </source>
</evidence>
<dbReference type="PROSITE" id="PS51918">
    <property type="entry name" value="RADICAL_SAM"/>
    <property type="match status" value="1"/>
</dbReference>
<dbReference type="RefSeq" id="WP_210120650.1">
    <property type="nucleotide sequence ID" value="NZ_CP054142.1"/>
</dbReference>
<dbReference type="Gene3D" id="3.30.70.20">
    <property type="match status" value="1"/>
</dbReference>
<dbReference type="InterPro" id="IPR058240">
    <property type="entry name" value="rSAM_sf"/>
</dbReference>
<dbReference type="AlphaFoldDB" id="A0A975F497"/>
<dbReference type="PANTHER" id="PTHR30352:SF4">
    <property type="entry name" value="PYRUVATE FORMATE-LYASE 2-ACTIVATING ENZYME"/>
    <property type="match status" value="1"/>
</dbReference>
<proteinExistence type="inferred from homology"/>
<evidence type="ECO:0000256" key="5">
    <source>
        <dbReference type="ARBA" id="ARBA00022723"/>
    </source>
</evidence>
<dbReference type="PROSITE" id="PS01087">
    <property type="entry name" value="RADICAL_ACTIVATING"/>
    <property type="match status" value="1"/>
</dbReference>
<evidence type="ECO:0000256" key="7">
    <source>
        <dbReference type="ARBA" id="ARBA00023004"/>
    </source>
</evidence>
<reference evidence="11 12" key="1">
    <citation type="journal article" date="2021" name="Microbiol. Resour. Announc.">
        <title>Complete Genome Sequences of Three Human Oral Treponema parvum Isolates.</title>
        <authorList>
            <person name="Zeng H."/>
            <person name="Watt R.M."/>
        </authorList>
    </citation>
    <scope>NUCLEOTIDE SEQUENCE [LARGE SCALE GENOMIC DNA]</scope>
    <source>
        <strain evidence="11 12">ATCC 700770</strain>
    </source>
</reference>
<dbReference type="GO" id="GO:0051539">
    <property type="term" value="F:4 iron, 4 sulfur cluster binding"/>
    <property type="evidence" value="ECO:0007669"/>
    <property type="project" value="UniProtKB-KW"/>
</dbReference>
<dbReference type="Pfam" id="PF00037">
    <property type="entry name" value="Fer4"/>
    <property type="match status" value="1"/>
</dbReference>
<dbReference type="GO" id="GO:0016491">
    <property type="term" value="F:oxidoreductase activity"/>
    <property type="evidence" value="ECO:0007669"/>
    <property type="project" value="UniProtKB-KW"/>
</dbReference>
<dbReference type="Proteomes" id="UP000671908">
    <property type="component" value="Chromosome"/>
</dbReference>
<keyword evidence="8" id="KW-0411">Iron-sulfur</keyword>
<dbReference type="CDD" id="cd01335">
    <property type="entry name" value="Radical_SAM"/>
    <property type="match status" value="1"/>
</dbReference>
<evidence type="ECO:0000259" key="9">
    <source>
        <dbReference type="PROSITE" id="PS51379"/>
    </source>
</evidence>
<evidence type="ECO:0000256" key="4">
    <source>
        <dbReference type="ARBA" id="ARBA00022691"/>
    </source>
</evidence>
<gene>
    <name evidence="11" type="ORF">HRQ91_05670</name>
</gene>
<protein>
    <submittedName>
        <fullName evidence="11">Glycyl-radical enzyme activating protein</fullName>
    </submittedName>
</protein>
<comment type="similarity">
    <text evidence="2">Belongs to the organic radical-activating enzymes family.</text>
</comment>